<evidence type="ECO:0000313" key="2">
    <source>
        <dbReference type="Proteomes" id="UP000005317"/>
    </source>
</evidence>
<dbReference type="Proteomes" id="UP000005317">
    <property type="component" value="Unassembled WGS sequence"/>
</dbReference>
<accession>A0A656H9I1</accession>
<dbReference type="InterPro" id="IPR011989">
    <property type="entry name" value="ARM-like"/>
</dbReference>
<dbReference type="Pfam" id="PF13646">
    <property type="entry name" value="HEAT_2"/>
    <property type="match status" value="1"/>
</dbReference>
<evidence type="ECO:0000313" key="1">
    <source>
        <dbReference type="EMBL" id="EIJ32797.1"/>
    </source>
</evidence>
<gene>
    <name evidence="1" type="ORF">Thini_0131</name>
</gene>
<dbReference type="EMBL" id="JH651384">
    <property type="protein sequence ID" value="EIJ32797.1"/>
    <property type="molecule type" value="Genomic_DNA"/>
</dbReference>
<organism evidence="1 2">
    <name type="scientific">Thiothrix nivea (strain ATCC 35100 / DSM 5205 / JP2)</name>
    <dbReference type="NCBI Taxonomy" id="870187"/>
    <lineage>
        <taxon>Bacteria</taxon>
        <taxon>Pseudomonadati</taxon>
        <taxon>Pseudomonadota</taxon>
        <taxon>Gammaproteobacteria</taxon>
        <taxon>Thiotrichales</taxon>
        <taxon>Thiotrichaceae</taxon>
        <taxon>Thiothrix</taxon>
    </lineage>
</organism>
<dbReference type="Gene3D" id="1.25.10.10">
    <property type="entry name" value="Leucine-rich Repeat Variant"/>
    <property type="match status" value="1"/>
</dbReference>
<dbReference type="SUPFAM" id="SSF48371">
    <property type="entry name" value="ARM repeat"/>
    <property type="match status" value="1"/>
</dbReference>
<evidence type="ECO:0008006" key="3">
    <source>
        <dbReference type="Google" id="ProtNLM"/>
    </source>
</evidence>
<dbReference type="OrthoDB" id="8560116at2"/>
<proteinExistence type="predicted"/>
<keyword evidence="2" id="KW-1185">Reference proteome</keyword>
<name>A0A656H9I1_THINJ</name>
<dbReference type="AlphaFoldDB" id="A0A656H9I1"/>
<protein>
    <recommendedName>
        <fullName evidence="3">PBS lyase HEAT domain protein repeat-containing protein</fullName>
    </recommendedName>
</protein>
<dbReference type="RefSeq" id="WP_002706728.1">
    <property type="nucleotide sequence ID" value="NZ_JH651384.1"/>
</dbReference>
<reference evidence="2" key="1">
    <citation type="journal article" date="2011" name="Stand. Genomic Sci.">
        <title>Genome sequence of the filamentous, gliding Thiothrix nivea neotype strain (JP2(T)).</title>
        <authorList>
            <person name="Lapidus A."/>
            <person name="Nolan M."/>
            <person name="Lucas S."/>
            <person name="Glavina Del Rio T."/>
            <person name="Tice H."/>
            <person name="Cheng J.F."/>
            <person name="Tapia R."/>
            <person name="Han C."/>
            <person name="Goodwin L."/>
            <person name="Pitluck S."/>
            <person name="Liolios K."/>
            <person name="Pagani I."/>
            <person name="Ivanova N."/>
            <person name="Huntemann M."/>
            <person name="Mavromatis K."/>
            <person name="Mikhailova N."/>
            <person name="Pati A."/>
            <person name="Chen A."/>
            <person name="Palaniappan K."/>
            <person name="Land M."/>
            <person name="Brambilla E.M."/>
            <person name="Rohde M."/>
            <person name="Abt B."/>
            <person name="Verbarg S."/>
            <person name="Goker M."/>
            <person name="Bristow J."/>
            <person name="Eisen J.A."/>
            <person name="Markowitz V."/>
            <person name="Hugenholtz P."/>
            <person name="Kyrpides N.C."/>
            <person name="Klenk H.P."/>
            <person name="Woyke T."/>
        </authorList>
    </citation>
    <scope>NUCLEOTIDE SEQUENCE [LARGE SCALE GENOMIC DNA]</scope>
    <source>
        <strain evidence="2">ATCC 35100 / DSM 5205 / JP2</strain>
    </source>
</reference>
<sequence length="144" mass="15950">MTDNNWRTFPRWMLEEHETDIRFNAQLSTGRAAEVTERIQREPATMQVLLKLLGDPRTALSTRIGIGVVMEDLAGTALLRQQVPKLGKLAGHPDARIRADACHYLGLSADQSAIMFLQTCHETDEDSEVREVAGDALAHLTQAG</sequence>
<dbReference type="InterPro" id="IPR016024">
    <property type="entry name" value="ARM-type_fold"/>
</dbReference>